<comment type="similarity">
    <text evidence="2">Belongs to the CPA3 antiporters (TC 2.A.63) subunit E family.</text>
</comment>
<keyword evidence="10" id="KW-1185">Reference proteome</keyword>
<dbReference type="Pfam" id="PF01899">
    <property type="entry name" value="MNHE"/>
    <property type="match status" value="1"/>
</dbReference>
<name>A0A917PE62_9MICO</name>
<keyword evidence="4 8" id="KW-0812">Transmembrane</keyword>
<feature type="transmembrane region" description="Helical" evidence="8">
    <location>
        <begin position="58"/>
        <end position="82"/>
    </location>
</feature>
<evidence type="ECO:0000256" key="7">
    <source>
        <dbReference type="SAM" id="MobiDB-lite"/>
    </source>
</evidence>
<evidence type="ECO:0000256" key="3">
    <source>
        <dbReference type="ARBA" id="ARBA00022475"/>
    </source>
</evidence>
<dbReference type="PANTHER" id="PTHR34584">
    <property type="entry name" value="NA(+)/H(+) ANTIPORTER SUBUNIT E1"/>
    <property type="match status" value="1"/>
</dbReference>
<keyword evidence="6 8" id="KW-0472">Membrane</keyword>
<evidence type="ECO:0000256" key="6">
    <source>
        <dbReference type="ARBA" id="ARBA00023136"/>
    </source>
</evidence>
<evidence type="ECO:0008006" key="11">
    <source>
        <dbReference type="Google" id="ProtNLM"/>
    </source>
</evidence>
<dbReference type="RefSeq" id="WP_188742188.1">
    <property type="nucleotide sequence ID" value="NZ_BAABFW010000009.1"/>
</dbReference>
<evidence type="ECO:0000256" key="4">
    <source>
        <dbReference type="ARBA" id="ARBA00022692"/>
    </source>
</evidence>
<gene>
    <name evidence="9" type="ORF">GCM10011372_08360</name>
</gene>
<evidence type="ECO:0000256" key="8">
    <source>
        <dbReference type="SAM" id="Phobius"/>
    </source>
</evidence>
<evidence type="ECO:0000313" key="9">
    <source>
        <dbReference type="EMBL" id="GGJ72735.1"/>
    </source>
</evidence>
<reference evidence="9" key="2">
    <citation type="submission" date="2020-09" db="EMBL/GenBank/DDBJ databases">
        <authorList>
            <person name="Sun Q."/>
            <person name="Zhou Y."/>
        </authorList>
    </citation>
    <scope>NUCLEOTIDE SEQUENCE</scope>
    <source>
        <strain evidence="9">CGMCC 1.8984</strain>
    </source>
</reference>
<feature type="transmembrane region" description="Helical" evidence="8">
    <location>
        <begin position="34"/>
        <end position="52"/>
    </location>
</feature>
<dbReference type="EMBL" id="BMMD01000003">
    <property type="protein sequence ID" value="GGJ72735.1"/>
    <property type="molecule type" value="Genomic_DNA"/>
</dbReference>
<reference evidence="9" key="1">
    <citation type="journal article" date="2014" name="Int. J. Syst. Evol. Microbiol.">
        <title>Complete genome sequence of Corynebacterium casei LMG S-19264T (=DSM 44701T), isolated from a smear-ripened cheese.</title>
        <authorList>
            <consortium name="US DOE Joint Genome Institute (JGI-PGF)"/>
            <person name="Walter F."/>
            <person name="Albersmeier A."/>
            <person name="Kalinowski J."/>
            <person name="Ruckert C."/>
        </authorList>
    </citation>
    <scope>NUCLEOTIDE SEQUENCE</scope>
    <source>
        <strain evidence="9">CGMCC 1.8984</strain>
    </source>
</reference>
<feature type="region of interest" description="Disordered" evidence="7">
    <location>
        <begin position="1"/>
        <end position="25"/>
    </location>
</feature>
<comment type="subcellular location">
    <subcellularLocation>
        <location evidence="1">Cell membrane</location>
        <topology evidence="1">Multi-pass membrane protein</topology>
    </subcellularLocation>
</comment>
<keyword evidence="3" id="KW-1003">Cell membrane</keyword>
<dbReference type="PANTHER" id="PTHR34584:SF1">
    <property type="entry name" value="NA(+)_H(+) ANTIPORTER SUBUNIT E1"/>
    <property type="match status" value="1"/>
</dbReference>
<comment type="caution">
    <text evidence="9">The sequence shown here is derived from an EMBL/GenBank/DDBJ whole genome shotgun (WGS) entry which is preliminary data.</text>
</comment>
<feature type="compositionally biased region" description="Basic and acidic residues" evidence="7">
    <location>
        <begin position="236"/>
        <end position="260"/>
    </location>
</feature>
<feature type="region of interest" description="Disordered" evidence="7">
    <location>
        <begin position="209"/>
        <end position="260"/>
    </location>
</feature>
<dbReference type="GO" id="GO:0005886">
    <property type="term" value="C:plasma membrane"/>
    <property type="evidence" value="ECO:0007669"/>
    <property type="project" value="UniProtKB-SubCell"/>
</dbReference>
<evidence type="ECO:0000256" key="2">
    <source>
        <dbReference type="ARBA" id="ARBA00006228"/>
    </source>
</evidence>
<protein>
    <recommendedName>
        <fullName evidence="11">Na+/H+ antiporter subunit E</fullName>
    </recommendedName>
</protein>
<dbReference type="GO" id="GO:0008324">
    <property type="term" value="F:monoatomic cation transmembrane transporter activity"/>
    <property type="evidence" value="ECO:0007669"/>
    <property type="project" value="InterPro"/>
</dbReference>
<organism evidence="9 10">
    <name type="scientific">Agromyces bauzanensis</name>
    <dbReference type="NCBI Taxonomy" id="1308924"/>
    <lineage>
        <taxon>Bacteria</taxon>
        <taxon>Bacillati</taxon>
        <taxon>Actinomycetota</taxon>
        <taxon>Actinomycetes</taxon>
        <taxon>Micrococcales</taxon>
        <taxon>Microbacteriaceae</taxon>
        <taxon>Agromyces</taxon>
    </lineage>
</organism>
<dbReference type="NCBIfam" id="NF006521">
    <property type="entry name" value="PRK08965.1-5"/>
    <property type="match status" value="1"/>
</dbReference>
<accession>A0A917PE62</accession>
<dbReference type="InterPro" id="IPR002758">
    <property type="entry name" value="Cation_antiport_E"/>
</dbReference>
<sequence>MSAADASATPPEPRDASLGPAEPPAEPTLSRWQAVWRQLPLLLILVVLWVFLWDHVDVLTITTGVLLAVLVTRFLYLPPVLLSGRFNPWRGLLLGVRMIIDVVIASIQVAGRAIWPTWQPVNAIIAVQLLTRSDLITTLTAEAITVVPGTVVVDIDRERGLLYVHTLGTRTQADLDKAREHVLVVEERIVLAMGTREQAAAVRHAHRARRAHGLGRADGAPPLAPGAVREVAPQETAERHPLDGPDGRPGEPDALKGGEA</sequence>
<dbReference type="Proteomes" id="UP000636956">
    <property type="component" value="Unassembled WGS sequence"/>
</dbReference>
<evidence type="ECO:0000313" key="10">
    <source>
        <dbReference type="Proteomes" id="UP000636956"/>
    </source>
</evidence>
<evidence type="ECO:0000256" key="1">
    <source>
        <dbReference type="ARBA" id="ARBA00004651"/>
    </source>
</evidence>
<dbReference type="AlphaFoldDB" id="A0A917PE62"/>
<proteinExistence type="inferred from homology"/>
<keyword evidence="5 8" id="KW-1133">Transmembrane helix</keyword>
<evidence type="ECO:0000256" key="5">
    <source>
        <dbReference type="ARBA" id="ARBA00022989"/>
    </source>
</evidence>